<keyword evidence="1" id="KW-0472">Membrane</keyword>
<proteinExistence type="predicted"/>
<protein>
    <submittedName>
        <fullName evidence="2">Uncharacterized protein</fullName>
    </submittedName>
</protein>
<sequence>MLQYKRIFMFIPLSILLPALSDAILVLVFSRFGIATTAFSFLATSYIVGGTLTFVVFWWFATGVNKKPYLHAFVMYFCSLLISTFVLMLFVGGGYISTNLAFDALISIMVMFVATKAGYKNKEVSSDVS</sequence>
<feature type="transmembrane region" description="Helical" evidence="1">
    <location>
        <begin position="7"/>
        <end position="32"/>
    </location>
</feature>
<evidence type="ECO:0000256" key="1">
    <source>
        <dbReference type="SAM" id="Phobius"/>
    </source>
</evidence>
<dbReference type="Proteomes" id="UP001520878">
    <property type="component" value="Unassembled WGS sequence"/>
</dbReference>
<feature type="transmembrane region" description="Helical" evidence="1">
    <location>
        <begin position="73"/>
        <end position="94"/>
    </location>
</feature>
<keyword evidence="3" id="KW-1185">Reference proteome</keyword>
<name>A0ABS8GD72_9ALTE</name>
<gene>
    <name evidence="2" type="ORF">LJ739_12835</name>
</gene>
<dbReference type="RefSeq" id="WP_229161070.1">
    <property type="nucleotide sequence ID" value="NZ_JAJEWP010000003.1"/>
</dbReference>
<evidence type="ECO:0000313" key="3">
    <source>
        <dbReference type="Proteomes" id="UP001520878"/>
    </source>
</evidence>
<comment type="caution">
    <text evidence="2">The sequence shown here is derived from an EMBL/GenBank/DDBJ whole genome shotgun (WGS) entry which is preliminary data.</text>
</comment>
<keyword evidence="1" id="KW-0812">Transmembrane</keyword>
<feature type="transmembrane region" description="Helical" evidence="1">
    <location>
        <begin position="100"/>
        <end position="119"/>
    </location>
</feature>
<reference evidence="2 3" key="1">
    <citation type="submission" date="2021-10" db="EMBL/GenBank/DDBJ databases">
        <title>Draft genome of Aestuariibacter halophilus JC2043.</title>
        <authorList>
            <person name="Emsley S.A."/>
            <person name="Pfannmuller K.M."/>
            <person name="Ushijima B."/>
            <person name="Saw J.H."/>
            <person name="Videau P."/>
        </authorList>
    </citation>
    <scope>NUCLEOTIDE SEQUENCE [LARGE SCALE GENOMIC DNA]</scope>
    <source>
        <strain evidence="2 3">JC2043</strain>
    </source>
</reference>
<dbReference type="EMBL" id="JAJEWP010000003">
    <property type="protein sequence ID" value="MCC2617131.1"/>
    <property type="molecule type" value="Genomic_DNA"/>
</dbReference>
<feature type="transmembrane region" description="Helical" evidence="1">
    <location>
        <begin position="38"/>
        <end position="61"/>
    </location>
</feature>
<organism evidence="2 3">
    <name type="scientific">Fluctibacter halophilus</name>
    <dbReference type="NCBI Taxonomy" id="226011"/>
    <lineage>
        <taxon>Bacteria</taxon>
        <taxon>Pseudomonadati</taxon>
        <taxon>Pseudomonadota</taxon>
        <taxon>Gammaproteobacteria</taxon>
        <taxon>Alteromonadales</taxon>
        <taxon>Alteromonadaceae</taxon>
        <taxon>Fluctibacter</taxon>
    </lineage>
</organism>
<keyword evidence="1" id="KW-1133">Transmembrane helix</keyword>
<accession>A0ABS8GD72</accession>
<evidence type="ECO:0000313" key="2">
    <source>
        <dbReference type="EMBL" id="MCC2617131.1"/>
    </source>
</evidence>